<protein>
    <submittedName>
        <fullName evidence="1">Uncharacterized protein</fullName>
    </submittedName>
</protein>
<proteinExistence type="predicted"/>
<dbReference type="OMA" id="SHGVEIC"/>
<comment type="caution">
    <text evidence="1">The sequence shown here is derived from an EMBL/GenBank/DDBJ whole genome shotgun (WGS) entry which is preliminary data.</text>
</comment>
<sequence length="60" mass="6860">MTREKKKSLTVTLPPDVIEYLGKKVNSREFSSMSHGVEICVLKYMEAKAKEENKSNDVIE</sequence>
<dbReference type="Proteomes" id="UP000752814">
    <property type="component" value="Unassembled WGS sequence"/>
</dbReference>
<evidence type="ECO:0000313" key="2">
    <source>
        <dbReference type="Proteomes" id="UP000752814"/>
    </source>
</evidence>
<gene>
    <name evidence="1" type="ORF">A3207_08885</name>
</gene>
<dbReference type="EMBL" id="LVVT01000016">
    <property type="protein sequence ID" value="TQS82557.1"/>
    <property type="molecule type" value="Genomic_DNA"/>
</dbReference>
<dbReference type="RefSeq" id="WP_020448020.1">
    <property type="nucleotide sequence ID" value="NZ_CAYAYE010000011.1"/>
</dbReference>
<reference evidence="1" key="1">
    <citation type="submission" date="2016-03" db="EMBL/GenBank/DDBJ databases">
        <authorList>
            <person name="Borrel G."/>
            <person name="Mccann A."/>
            <person name="O'Toole P.W."/>
        </authorList>
    </citation>
    <scope>NUCLEOTIDE SEQUENCE</scope>
    <source>
        <strain evidence="1">183</strain>
    </source>
</reference>
<accession>A0A8J8PDL9</accession>
<name>A0A8J8PDL9_9ARCH</name>
<dbReference type="GeneID" id="41322525"/>
<organism evidence="1 2">
    <name type="scientific">Candidatus Methanomassiliicoccus intestinalis</name>
    <dbReference type="NCBI Taxonomy" id="1406512"/>
    <lineage>
        <taxon>Archaea</taxon>
        <taxon>Methanobacteriati</taxon>
        <taxon>Thermoplasmatota</taxon>
        <taxon>Thermoplasmata</taxon>
        <taxon>Methanomassiliicoccales</taxon>
        <taxon>Methanomassiliicoccaceae</taxon>
        <taxon>Methanomassiliicoccus</taxon>
    </lineage>
</organism>
<evidence type="ECO:0000313" key="1">
    <source>
        <dbReference type="EMBL" id="TQS82557.1"/>
    </source>
</evidence>
<dbReference type="AlphaFoldDB" id="A0A8J8PDL9"/>